<reference evidence="3 4" key="1">
    <citation type="submission" date="2018-06" db="EMBL/GenBank/DDBJ databases">
        <title>Comparative genomics reveals the genomic features of Rhizophagus irregularis, R. cerebriforme, R. diaphanum and Gigaspora rosea, and their symbiotic lifestyle signature.</title>
        <authorList>
            <person name="Morin E."/>
            <person name="San Clemente H."/>
            <person name="Chen E.C.H."/>
            <person name="De La Providencia I."/>
            <person name="Hainaut M."/>
            <person name="Kuo A."/>
            <person name="Kohler A."/>
            <person name="Murat C."/>
            <person name="Tang N."/>
            <person name="Roy S."/>
            <person name="Loubradou J."/>
            <person name="Henrissat B."/>
            <person name="Grigoriev I.V."/>
            <person name="Corradi N."/>
            <person name="Roux C."/>
            <person name="Martin F.M."/>
        </authorList>
    </citation>
    <scope>NUCLEOTIDE SEQUENCE [LARGE SCALE GENOMIC DNA]</scope>
    <source>
        <strain evidence="3 4">DAOM 227022</strain>
    </source>
</reference>
<protein>
    <submittedName>
        <fullName evidence="3">Uncharacterized protein</fullName>
    </submittedName>
</protein>
<evidence type="ECO:0000313" key="4">
    <source>
        <dbReference type="Proteomes" id="UP000265703"/>
    </source>
</evidence>
<evidence type="ECO:0000256" key="1">
    <source>
        <dbReference type="SAM" id="Coils"/>
    </source>
</evidence>
<feature type="coiled-coil region" evidence="1">
    <location>
        <begin position="41"/>
        <end position="68"/>
    </location>
</feature>
<feature type="region of interest" description="Disordered" evidence="2">
    <location>
        <begin position="262"/>
        <end position="288"/>
    </location>
</feature>
<sequence length="288" mass="33792">MSNSIVSTEIFVPLYDFLKTASLEKITISRIFTQQWKLFKIQSKEEDCECLINILRSVENEIVNTERKEHIRSLQDINRIKMVSHNQWVEEEHEKECVARGITDVLLQEIKLNAFRKSMRLRLQELNDRVWLVKIIKFNNKKGQENKSDLMIHNCNDEKIHSDHNKLVQLCINGTDELFKICEREPLNRNYIGLGVNIAGKYIEIHELVREKGVKYYFSVSKAKIPFHKESAEEVEEFIHALLTLQNGIIVNIQDIANSLQKRSRKNSERSPISRKGKRLSKKKSTNF</sequence>
<keyword evidence="1" id="KW-0175">Coiled coil</keyword>
<gene>
    <name evidence="3" type="ORF">C1645_814823</name>
</gene>
<keyword evidence="4" id="KW-1185">Reference proteome</keyword>
<dbReference type="EMBL" id="QKYT01000038">
    <property type="protein sequence ID" value="RIA96793.1"/>
    <property type="molecule type" value="Genomic_DNA"/>
</dbReference>
<dbReference type="Proteomes" id="UP000265703">
    <property type="component" value="Unassembled WGS sequence"/>
</dbReference>
<dbReference type="AlphaFoldDB" id="A0A397TEX1"/>
<organism evidence="3 4">
    <name type="scientific">Glomus cerebriforme</name>
    <dbReference type="NCBI Taxonomy" id="658196"/>
    <lineage>
        <taxon>Eukaryota</taxon>
        <taxon>Fungi</taxon>
        <taxon>Fungi incertae sedis</taxon>
        <taxon>Mucoromycota</taxon>
        <taxon>Glomeromycotina</taxon>
        <taxon>Glomeromycetes</taxon>
        <taxon>Glomerales</taxon>
        <taxon>Glomeraceae</taxon>
        <taxon>Glomus</taxon>
    </lineage>
</organism>
<comment type="caution">
    <text evidence="3">The sequence shown here is derived from an EMBL/GenBank/DDBJ whole genome shotgun (WGS) entry which is preliminary data.</text>
</comment>
<accession>A0A397TEX1</accession>
<evidence type="ECO:0000256" key="2">
    <source>
        <dbReference type="SAM" id="MobiDB-lite"/>
    </source>
</evidence>
<feature type="compositionally biased region" description="Basic residues" evidence="2">
    <location>
        <begin position="273"/>
        <end position="288"/>
    </location>
</feature>
<proteinExistence type="predicted"/>
<dbReference type="OrthoDB" id="2429039at2759"/>
<evidence type="ECO:0000313" key="3">
    <source>
        <dbReference type="EMBL" id="RIA96793.1"/>
    </source>
</evidence>
<name>A0A397TEX1_9GLOM</name>